<sequence>MGVKSFSITDSVYEKYSTECKRLGLNMSKQIENFMKFQLEEEFALREEYIEKLAKIRKERFSPVADFEKHFEDSV</sequence>
<gene>
    <name evidence="1" type="ORF">L0665_06100</name>
</gene>
<dbReference type="RefSeq" id="WP_274924815.1">
    <property type="nucleotide sequence ID" value="NZ_JAKELO010000002.1"/>
</dbReference>
<evidence type="ECO:0000313" key="1">
    <source>
        <dbReference type="EMBL" id="MDE4908180.1"/>
    </source>
</evidence>
<protein>
    <submittedName>
        <fullName evidence="1">Uncharacterized protein</fullName>
    </submittedName>
</protein>
<reference evidence="1" key="1">
    <citation type="submission" date="2022-01" db="EMBL/GenBank/DDBJ databases">
        <title>Draft genome of Methanogenium marinum DSM 15558.</title>
        <authorList>
            <person name="Chen S.-C."/>
            <person name="You Y.-T."/>
        </authorList>
    </citation>
    <scope>NUCLEOTIDE SEQUENCE</scope>
    <source>
        <strain evidence="1">DSM 15558</strain>
    </source>
</reference>
<dbReference type="EMBL" id="JAKELO010000002">
    <property type="protein sequence ID" value="MDE4908180.1"/>
    <property type="molecule type" value="Genomic_DNA"/>
</dbReference>
<evidence type="ECO:0000313" key="2">
    <source>
        <dbReference type="Proteomes" id="UP001143747"/>
    </source>
</evidence>
<keyword evidence="2" id="KW-1185">Reference proteome</keyword>
<proteinExistence type="predicted"/>
<dbReference type="Proteomes" id="UP001143747">
    <property type="component" value="Unassembled WGS sequence"/>
</dbReference>
<organism evidence="1 2">
    <name type="scientific">Methanogenium marinum</name>
    <dbReference type="NCBI Taxonomy" id="348610"/>
    <lineage>
        <taxon>Archaea</taxon>
        <taxon>Methanobacteriati</taxon>
        <taxon>Methanobacteriota</taxon>
        <taxon>Stenosarchaea group</taxon>
        <taxon>Methanomicrobia</taxon>
        <taxon>Methanomicrobiales</taxon>
        <taxon>Methanomicrobiaceae</taxon>
        <taxon>Methanogenium</taxon>
    </lineage>
</organism>
<dbReference type="AlphaFoldDB" id="A0A9Q4KQ03"/>
<accession>A0A9Q4KQ03</accession>
<comment type="caution">
    <text evidence="1">The sequence shown here is derived from an EMBL/GenBank/DDBJ whole genome shotgun (WGS) entry which is preliminary data.</text>
</comment>
<name>A0A9Q4KQ03_9EURY</name>